<keyword evidence="12" id="KW-0732">Signal</keyword>
<organism evidence="14 15">
    <name type="scientific">Myotis brandtii</name>
    <name type="common">Brandt's bat</name>
    <dbReference type="NCBI Taxonomy" id="109478"/>
    <lineage>
        <taxon>Eukaryota</taxon>
        <taxon>Metazoa</taxon>
        <taxon>Chordata</taxon>
        <taxon>Craniata</taxon>
        <taxon>Vertebrata</taxon>
        <taxon>Euteleostomi</taxon>
        <taxon>Mammalia</taxon>
        <taxon>Eutheria</taxon>
        <taxon>Laurasiatheria</taxon>
        <taxon>Chiroptera</taxon>
        <taxon>Yangochiroptera</taxon>
        <taxon>Vespertilionidae</taxon>
        <taxon>Myotis</taxon>
    </lineage>
</organism>
<evidence type="ECO:0000256" key="12">
    <source>
        <dbReference type="SAM" id="SignalP"/>
    </source>
</evidence>
<evidence type="ECO:0000256" key="11">
    <source>
        <dbReference type="RuleBase" id="RU000406"/>
    </source>
</evidence>
<reference evidence="14 15" key="1">
    <citation type="journal article" date="2013" name="Nat. Commun.">
        <title>Genome analysis reveals insights into physiology and longevity of the Brandt's bat Myotis brandtii.</title>
        <authorList>
            <person name="Seim I."/>
            <person name="Fang X."/>
            <person name="Xiong Z."/>
            <person name="Lobanov A.V."/>
            <person name="Huang Z."/>
            <person name="Ma S."/>
            <person name="Feng Y."/>
            <person name="Turanov A.A."/>
            <person name="Zhu Y."/>
            <person name="Lenz T.L."/>
            <person name="Gerashchenko M.V."/>
            <person name="Fan D."/>
            <person name="Hee Yim S."/>
            <person name="Yao X."/>
            <person name="Jordan D."/>
            <person name="Xiong Y."/>
            <person name="Ma Y."/>
            <person name="Lyapunov A.N."/>
            <person name="Chen G."/>
            <person name="Kulakova O.I."/>
            <person name="Sun Y."/>
            <person name="Lee S.G."/>
            <person name="Bronson R.T."/>
            <person name="Moskalev A.A."/>
            <person name="Sunyaev S.R."/>
            <person name="Zhang G."/>
            <person name="Krogh A."/>
            <person name="Wang J."/>
            <person name="Gladyshev V.N."/>
        </authorList>
    </citation>
    <scope>NUCLEOTIDE SEQUENCE [LARGE SCALE GENOMIC DNA]</scope>
</reference>
<comment type="subcellular location">
    <subcellularLocation>
        <location evidence="2 11">Secreted</location>
    </subcellularLocation>
</comment>
<dbReference type="InterPro" id="IPR016179">
    <property type="entry name" value="Insulin-like"/>
</dbReference>
<dbReference type="InterPro" id="IPR022352">
    <property type="entry name" value="Ins/IGF/rlx"/>
</dbReference>
<dbReference type="GO" id="GO:0006006">
    <property type="term" value="P:glucose metabolic process"/>
    <property type="evidence" value="ECO:0007669"/>
    <property type="project" value="UniProtKB-KW"/>
</dbReference>
<accession>S7NT76</accession>
<comment type="similarity">
    <text evidence="3 11">Belongs to the insulin family.</text>
</comment>
<evidence type="ECO:0000313" key="15">
    <source>
        <dbReference type="Proteomes" id="UP000052978"/>
    </source>
</evidence>
<evidence type="ECO:0000256" key="5">
    <source>
        <dbReference type="ARBA" id="ARBA00020180"/>
    </source>
</evidence>
<evidence type="ECO:0000256" key="2">
    <source>
        <dbReference type="ARBA" id="ARBA00004613"/>
    </source>
</evidence>
<evidence type="ECO:0000256" key="4">
    <source>
        <dbReference type="ARBA" id="ARBA00011207"/>
    </source>
</evidence>
<keyword evidence="10" id="KW-0119">Carbohydrate metabolism</keyword>
<evidence type="ECO:0000256" key="3">
    <source>
        <dbReference type="ARBA" id="ARBA00009034"/>
    </source>
</evidence>
<keyword evidence="15" id="KW-1185">Reference proteome</keyword>
<feature type="chain" id="PRO_5004543446" description="Insulin" evidence="12">
    <location>
        <begin position="25"/>
        <end position="105"/>
    </location>
</feature>
<keyword evidence="6 11" id="KW-0964">Secreted</keyword>
<evidence type="ECO:0000256" key="9">
    <source>
        <dbReference type="ARBA" id="ARBA00023157"/>
    </source>
</evidence>
<proteinExistence type="inferred from homology"/>
<dbReference type="Pfam" id="PF00049">
    <property type="entry name" value="Insulin"/>
    <property type="match status" value="1"/>
</dbReference>
<name>S7NT76_MYOBR</name>
<dbReference type="CDD" id="cd04367">
    <property type="entry name" value="IlGF_insulin_like"/>
    <property type="match status" value="1"/>
</dbReference>
<protein>
    <recommendedName>
        <fullName evidence="5">Insulin</fullName>
    </recommendedName>
</protein>
<dbReference type="InterPro" id="IPR036438">
    <property type="entry name" value="Insulin-like_sf"/>
</dbReference>
<dbReference type="InterPro" id="IPR004825">
    <property type="entry name" value="Insulin"/>
</dbReference>
<dbReference type="PANTHER" id="PTHR11454:SF9">
    <property type="entry name" value="INSULIN"/>
    <property type="match status" value="1"/>
</dbReference>
<dbReference type="PRINTS" id="PR00276">
    <property type="entry name" value="INSULINFAMLY"/>
</dbReference>
<dbReference type="SMART" id="SM00078">
    <property type="entry name" value="IlGF"/>
    <property type="match status" value="1"/>
</dbReference>
<dbReference type="SUPFAM" id="SSF56994">
    <property type="entry name" value="Insulin-like"/>
    <property type="match status" value="1"/>
</dbReference>
<evidence type="ECO:0000313" key="14">
    <source>
        <dbReference type="EMBL" id="EPQ20055.1"/>
    </source>
</evidence>
<sequence>MALWTRLLPLLALLALWAPTPAQAFYFEHLCDEDLAEMLTIICGDQGFRNPKATRELPDPQEGEVDMGAGGQKALTLEQLLQNSDIVDMCCNNFCSFYQLEYYCN</sequence>
<gene>
    <name evidence="14" type="ORF">D623_10008835</name>
</gene>
<dbReference type="Proteomes" id="UP000052978">
    <property type="component" value="Unassembled WGS sequence"/>
</dbReference>
<keyword evidence="9" id="KW-1015">Disulfide bond</keyword>
<keyword evidence="7" id="KW-0313">Glucose metabolism</keyword>
<dbReference type="Gene3D" id="1.10.100.10">
    <property type="entry name" value="Insulin-like"/>
    <property type="match status" value="1"/>
</dbReference>
<comment type="subunit">
    <text evidence="4">Heterodimer of a B chain and an A chain linked by two disulfide bonds.</text>
</comment>
<dbReference type="GO" id="GO:0005179">
    <property type="term" value="F:hormone activity"/>
    <property type="evidence" value="ECO:0007669"/>
    <property type="project" value="UniProtKB-KW"/>
</dbReference>
<dbReference type="AlphaFoldDB" id="S7NT76"/>
<dbReference type="GO" id="GO:1901701">
    <property type="term" value="P:cellular response to oxygen-containing compound"/>
    <property type="evidence" value="ECO:0007669"/>
    <property type="project" value="UniProtKB-ARBA"/>
</dbReference>
<dbReference type="PROSITE" id="PS00262">
    <property type="entry name" value="INSULIN"/>
    <property type="match status" value="1"/>
</dbReference>
<dbReference type="eggNOG" id="ENOG502S5P5">
    <property type="taxonomic scope" value="Eukaryota"/>
</dbReference>
<dbReference type="InterPro" id="IPR022353">
    <property type="entry name" value="Insulin_CS"/>
</dbReference>
<evidence type="ECO:0000256" key="8">
    <source>
        <dbReference type="ARBA" id="ARBA00022702"/>
    </source>
</evidence>
<evidence type="ECO:0000256" key="7">
    <source>
        <dbReference type="ARBA" id="ARBA00022526"/>
    </source>
</evidence>
<dbReference type="PANTHER" id="PTHR11454">
    <property type="entry name" value="INSULIN/INSULIN GROWTH FACTOR"/>
    <property type="match status" value="1"/>
</dbReference>
<dbReference type="GO" id="GO:0042593">
    <property type="term" value="P:glucose homeostasis"/>
    <property type="evidence" value="ECO:0007669"/>
    <property type="project" value="TreeGrafter"/>
</dbReference>
<comment type="function">
    <text evidence="1">Insulin decreases blood glucose concentration. It increases cell permeability to monosaccharides, amino acids and fatty acids. It accelerates glycolysis, the pentose phosphate cycle, and glycogen synthesis in liver.</text>
</comment>
<keyword evidence="8" id="KW-0372">Hormone</keyword>
<evidence type="ECO:0000256" key="10">
    <source>
        <dbReference type="ARBA" id="ARBA00023277"/>
    </source>
</evidence>
<evidence type="ECO:0000259" key="13">
    <source>
        <dbReference type="SMART" id="SM00078"/>
    </source>
</evidence>
<evidence type="ECO:0000256" key="1">
    <source>
        <dbReference type="ARBA" id="ARBA00002985"/>
    </source>
</evidence>
<dbReference type="GO" id="GO:0005615">
    <property type="term" value="C:extracellular space"/>
    <property type="evidence" value="ECO:0007669"/>
    <property type="project" value="TreeGrafter"/>
</dbReference>
<feature type="signal peptide" evidence="12">
    <location>
        <begin position="1"/>
        <end position="24"/>
    </location>
</feature>
<feature type="domain" description="Insulin-like" evidence="13">
    <location>
        <begin position="28"/>
        <end position="104"/>
    </location>
</feature>
<dbReference type="EMBL" id="KE164775">
    <property type="protein sequence ID" value="EPQ20055.1"/>
    <property type="molecule type" value="Genomic_DNA"/>
</dbReference>
<dbReference type="GO" id="GO:0050714">
    <property type="term" value="P:positive regulation of protein secretion"/>
    <property type="evidence" value="ECO:0007669"/>
    <property type="project" value="TreeGrafter"/>
</dbReference>
<evidence type="ECO:0000256" key="6">
    <source>
        <dbReference type="ARBA" id="ARBA00022525"/>
    </source>
</evidence>